<reference evidence="2 3" key="1">
    <citation type="journal article" date="2023" name="bioRxiv">
        <title>Conserved and derived expression patterns and positive selection on dental genes reveal complex evolutionary context of ever-growing rodent molars.</title>
        <authorList>
            <person name="Calamari Z.T."/>
            <person name="Song A."/>
            <person name="Cohen E."/>
            <person name="Akter M."/>
            <person name="Roy R.D."/>
            <person name="Hallikas O."/>
            <person name="Christensen M.M."/>
            <person name="Li P."/>
            <person name="Marangoni P."/>
            <person name="Jernvall J."/>
            <person name="Klein O.D."/>
        </authorList>
    </citation>
    <scope>NUCLEOTIDE SEQUENCE [LARGE SCALE GENOMIC DNA]</scope>
    <source>
        <strain evidence="2">V071</strain>
    </source>
</reference>
<keyword evidence="3" id="KW-1185">Reference proteome</keyword>
<comment type="caution">
    <text evidence="2">The sequence shown here is derived from an EMBL/GenBank/DDBJ whole genome shotgun (WGS) entry which is preliminary data.</text>
</comment>
<proteinExistence type="predicted"/>
<name>A0AAW0I079_MYOGA</name>
<evidence type="ECO:0000256" key="1">
    <source>
        <dbReference type="SAM" id="Phobius"/>
    </source>
</evidence>
<gene>
    <name evidence="2" type="ORF">U0070_006384</name>
</gene>
<feature type="transmembrane region" description="Helical" evidence="1">
    <location>
        <begin position="87"/>
        <end position="108"/>
    </location>
</feature>
<accession>A0AAW0I079</accession>
<dbReference type="AlphaFoldDB" id="A0AAW0I079"/>
<evidence type="ECO:0000313" key="3">
    <source>
        <dbReference type="Proteomes" id="UP001488838"/>
    </source>
</evidence>
<evidence type="ECO:0000313" key="2">
    <source>
        <dbReference type="EMBL" id="KAK7807667.1"/>
    </source>
</evidence>
<sequence>MQELTCDFRTASQNFWNSGSITHCYFINCPLPQTEMFLNVIVVQLIFSGPGRLPVIFTASQNCWNSGSIVNYPLLRSRKISCTDTHVLELMSLVLAVVTLAVTLVLFLRIQRAFRVVS</sequence>
<keyword evidence="1" id="KW-1133">Transmembrane helix</keyword>
<dbReference type="Proteomes" id="UP001488838">
    <property type="component" value="Unassembled WGS sequence"/>
</dbReference>
<organism evidence="2 3">
    <name type="scientific">Myodes glareolus</name>
    <name type="common">Bank vole</name>
    <name type="synonym">Clethrionomys glareolus</name>
    <dbReference type="NCBI Taxonomy" id="447135"/>
    <lineage>
        <taxon>Eukaryota</taxon>
        <taxon>Metazoa</taxon>
        <taxon>Chordata</taxon>
        <taxon>Craniata</taxon>
        <taxon>Vertebrata</taxon>
        <taxon>Euteleostomi</taxon>
        <taxon>Mammalia</taxon>
        <taxon>Eutheria</taxon>
        <taxon>Euarchontoglires</taxon>
        <taxon>Glires</taxon>
        <taxon>Rodentia</taxon>
        <taxon>Myomorpha</taxon>
        <taxon>Muroidea</taxon>
        <taxon>Cricetidae</taxon>
        <taxon>Arvicolinae</taxon>
        <taxon>Myodes</taxon>
    </lineage>
</organism>
<keyword evidence="1" id="KW-0472">Membrane</keyword>
<dbReference type="EMBL" id="JBBHLL010000266">
    <property type="protein sequence ID" value="KAK7807667.1"/>
    <property type="molecule type" value="Genomic_DNA"/>
</dbReference>
<keyword evidence="1" id="KW-0812">Transmembrane</keyword>
<protein>
    <submittedName>
        <fullName evidence="2">Uncharacterized protein</fullName>
    </submittedName>
</protein>